<evidence type="ECO:0000256" key="2">
    <source>
        <dbReference type="ARBA" id="ARBA00022801"/>
    </source>
</evidence>
<dbReference type="SUPFAM" id="SSF53474">
    <property type="entry name" value="alpha/beta-Hydrolases"/>
    <property type="match status" value="1"/>
</dbReference>
<dbReference type="RefSeq" id="WP_354448126.1">
    <property type="nucleotide sequence ID" value="NZ_JBEPSH010000011.1"/>
</dbReference>
<keyword evidence="6" id="KW-1185">Reference proteome</keyword>
<name>A0ABV2QFD2_9BURK</name>
<accession>A0ABV2QFD2</accession>
<feature type="chain" id="PRO_5045375101" evidence="4">
    <location>
        <begin position="27"/>
        <end position="344"/>
    </location>
</feature>
<dbReference type="EMBL" id="JBEPSH010000011">
    <property type="protein sequence ID" value="MET4579743.1"/>
    <property type="molecule type" value="Genomic_DNA"/>
</dbReference>
<comment type="similarity">
    <text evidence="1">Belongs to the esterase D family.</text>
</comment>
<dbReference type="InterPro" id="IPR000801">
    <property type="entry name" value="Esterase-like"/>
</dbReference>
<keyword evidence="4" id="KW-0732">Signal</keyword>
<dbReference type="Pfam" id="PF00756">
    <property type="entry name" value="Esterase"/>
    <property type="match status" value="1"/>
</dbReference>
<dbReference type="InterPro" id="IPR052558">
    <property type="entry name" value="Siderophore_Hydrolase_D"/>
</dbReference>
<reference evidence="5 6" key="1">
    <citation type="submission" date="2024-06" db="EMBL/GenBank/DDBJ databases">
        <title>Sorghum-associated microbial communities from plants grown in Nebraska, USA.</title>
        <authorList>
            <person name="Schachtman D."/>
        </authorList>
    </citation>
    <scope>NUCLEOTIDE SEQUENCE [LARGE SCALE GENOMIC DNA]</scope>
    <source>
        <strain evidence="5 6">2709</strain>
    </source>
</reference>
<protein>
    <submittedName>
        <fullName evidence="5">Alpha/beta superfamily hydrolase</fullName>
    </submittedName>
</protein>
<feature type="region of interest" description="Disordered" evidence="3">
    <location>
        <begin position="322"/>
        <end position="344"/>
    </location>
</feature>
<feature type="signal peptide" evidence="4">
    <location>
        <begin position="1"/>
        <end position="26"/>
    </location>
</feature>
<evidence type="ECO:0000313" key="5">
    <source>
        <dbReference type="EMBL" id="MET4579743.1"/>
    </source>
</evidence>
<evidence type="ECO:0000256" key="1">
    <source>
        <dbReference type="ARBA" id="ARBA00005622"/>
    </source>
</evidence>
<dbReference type="InterPro" id="IPR029058">
    <property type="entry name" value="AB_hydrolase_fold"/>
</dbReference>
<dbReference type="GO" id="GO:0016787">
    <property type="term" value="F:hydrolase activity"/>
    <property type="evidence" value="ECO:0007669"/>
    <property type="project" value="UniProtKB-KW"/>
</dbReference>
<evidence type="ECO:0000313" key="6">
    <source>
        <dbReference type="Proteomes" id="UP001549320"/>
    </source>
</evidence>
<keyword evidence="2 5" id="KW-0378">Hydrolase</keyword>
<organism evidence="5 6">
    <name type="scientific">Ottowia thiooxydans</name>
    <dbReference type="NCBI Taxonomy" id="219182"/>
    <lineage>
        <taxon>Bacteria</taxon>
        <taxon>Pseudomonadati</taxon>
        <taxon>Pseudomonadota</taxon>
        <taxon>Betaproteobacteria</taxon>
        <taxon>Burkholderiales</taxon>
        <taxon>Comamonadaceae</taxon>
        <taxon>Ottowia</taxon>
    </lineage>
</organism>
<proteinExistence type="inferred from homology"/>
<comment type="caution">
    <text evidence="5">The sequence shown here is derived from an EMBL/GenBank/DDBJ whole genome shotgun (WGS) entry which is preliminary data.</text>
</comment>
<evidence type="ECO:0000256" key="4">
    <source>
        <dbReference type="SAM" id="SignalP"/>
    </source>
</evidence>
<gene>
    <name evidence="5" type="ORF">ABIE13_004880</name>
</gene>
<sequence>MTRSFHRPRRIVLLALAGGAFLQGCASSTKSMIAAPSDQPIPPTNLDLSTYSLNRPVGKSVADVGSPHYRFEHFKLESADGKRHYRVQLAVPKAPPPAAGYPLLLMLDGNASFASLTEDQLKHMADSNRPVAIAALGYETHLGVDVAARSFDYTPPVPGEDPTWDDEMRKRLGGGADVFLDLLEQKMLPEIRRRIPSDPARTTLWGHSYGGLLTLYTLFTRPQLFPRYAAADASLWWHGGFILTVESKARAVTAGRTTELLLMAGSSGLEVQNETRALRPGLDPAMVLAARERRRSVPPDAAPKLAERQALRQGMAVTWKPFPGVSHGPMRPASIPPTLEFAAR</sequence>
<dbReference type="PANTHER" id="PTHR40841">
    <property type="entry name" value="SIDEROPHORE TRIACETYLFUSARININE C ESTERASE"/>
    <property type="match status" value="1"/>
</dbReference>
<dbReference type="Gene3D" id="3.40.50.1820">
    <property type="entry name" value="alpha/beta hydrolase"/>
    <property type="match status" value="1"/>
</dbReference>
<dbReference type="Proteomes" id="UP001549320">
    <property type="component" value="Unassembled WGS sequence"/>
</dbReference>
<dbReference type="PROSITE" id="PS51257">
    <property type="entry name" value="PROKAR_LIPOPROTEIN"/>
    <property type="match status" value="1"/>
</dbReference>
<evidence type="ECO:0000256" key="3">
    <source>
        <dbReference type="SAM" id="MobiDB-lite"/>
    </source>
</evidence>
<dbReference type="PANTHER" id="PTHR40841:SF2">
    <property type="entry name" value="SIDEROPHORE-DEGRADING ESTERASE (EUROFUNG)"/>
    <property type="match status" value="1"/>
</dbReference>